<name>A0A252F6F9_9FIRM</name>
<feature type="transmembrane region" description="Helical" evidence="6">
    <location>
        <begin position="74"/>
        <end position="95"/>
    </location>
</feature>
<keyword evidence="8" id="KW-1185">Reference proteome</keyword>
<dbReference type="Proteomes" id="UP000194903">
    <property type="component" value="Unassembled WGS sequence"/>
</dbReference>
<dbReference type="PANTHER" id="PTHR30520">
    <property type="entry name" value="FORMATE TRANSPORTER-RELATED"/>
    <property type="match status" value="1"/>
</dbReference>
<keyword evidence="2 6" id="KW-0812">Transmembrane</keyword>
<evidence type="ECO:0000313" key="7">
    <source>
        <dbReference type="EMBL" id="OUM21368.1"/>
    </source>
</evidence>
<dbReference type="GO" id="GO:0015707">
    <property type="term" value="P:nitrite transport"/>
    <property type="evidence" value="ECO:0007669"/>
    <property type="project" value="TreeGrafter"/>
</dbReference>
<feature type="transmembrane region" description="Helical" evidence="6">
    <location>
        <begin position="34"/>
        <end position="62"/>
    </location>
</feature>
<comment type="subcellular location">
    <subcellularLocation>
        <location evidence="1">Membrane</location>
        <topology evidence="1">Multi-pass membrane protein</topology>
    </subcellularLocation>
</comment>
<evidence type="ECO:0000256" key="4">
    <source>
        <dbReference type="ARBA" id="ARBA00023136"/>
    </source>
</evidence>
<gene>
    <name evidence="7" type="ORF">CBW42_02000</name>
</gene>
<comment type="caution">
    <text evidence="7">The sequence shown here is derived from an EMBL/GenBank/DDBJ whole genome shotgun (WGS) entry which is preliminary data.</text>
</comment>
<proteinExistence type="inferred from homology"/>
<dbReference type="PROSITE" id="PS51257">
    <property type="entry name" value="PROKAR_LIPOPROTEIN"/>
    <property type="match status" value="1"/>
</dbReference>
<protein>
    <recommendedName>
        <fullName evidence="9">Formate/nitrite transporter</fullName>
    </recommendedName>
</protein>
<keyword evidence="4 6" id="KW-0472">Membrane</keyword>
<reference evidence="7 8" key="1">
    <citation type="submission" date="2017-05" db="EMBL/GenBank/DDBJ databases">
        <title>Butyricicoccus porcorum sp. nov. a butyrate-producing bacterium from the swine intestinal tract.</title>
        <authorList>
            <person name="Trachsel J."/>
            <person name="Humphrey S."/>
            <person name="Allen H.K."/>
        </authorList>
    </citation>
    <scope>NUCLEOTIDE SEQUENCE [LARGE SCALE GENOMIC DNA]</scope>
    <source>
        <strain evidence="7">BB10</strain>
    </source>
</reference>
<organism evidence="7 8">
    <name type="scientific">Butyricicoccus porcorum</name>
    <dbReference type="NCBI Taxonomy" id="1945634"/>
    <lineage>
        <taxon>Bacteria</taxon>
        <taxon>Bacillati</taxon>
        <taxon>Bacillota</taxon>
        <taxon>Clostridia</taxon>
        <taxon>Eubacteriales</taxon>
        <taxon>Butyricicoccaceae</taxon>
        <taxon>Butyricicoccus</taxon>
    </lineage>
</organism>
<dbReference type="EMBL" id="NHOC01000002">
    <property type="protein sequence ID" value="OUM21368.1"/>
    <property type="molecule type" value="Genomic_DNA"/>
</dbReference>
<dbReference type="Gene3D" id="1.20.1080.10">
    <property type="entry name" value="Glycerol uptake facilitator protein"/>
    <property type="match status" value="1"/>
</dbReference>
<evidence type="ECO:0008006" key="9">
    <source>
        <dbReference type="Google" id="ProtNLM"/>
    </source>
</evidence>
<evidence type="ECO:0000256" key="6">
    <source>
        <dbReference type="SAM" id="Phobius"/>
    </source>
</evidence>
<keyword evidence="3 6" id="KW-1133">Transmembrane helix</keyword>
<dbReference type="GO" id="GO:0005886">
    <property type="term" value="C:plasma membrane"/>
    <property type="evidence" value="ECO:0007669"/>
    <property type="project" value="TreeGrafter"/>
</dbReference>
<feature type="transmembrane region" description="Helical" evidence="6">
    <location>
        <begin position="115"/>
        <end position="134"/>
    </location>
</feature>
<dbReference type="PANTHER" id="PTHR30520:SF6">
    <property type="entry name" value="FORMATE_NITRATE FAMILY TRANSPORTER (EUROFUNG)"/>
    <property type="match status" value="1"/>
</dbReference>
<evidence type="ECO:0000256" key="3">
    <source>
        <dbReference type="ARBA" id="ARBA00022989"/>
    </source>
</evidence>
<sequence>MQSEKLLDLFRRAVSAGICIAIGGVVFLGCDNKYVGAVLFSVGLFAVVTRGMALYTGMVGYLPDNCNLDYIGRLLVVIAGNLVGTGIIGLGLHLTRQTALCEKAAEMCAVKTGDSLLSLLVLGIGCGILMYIAVDGYRRFTDPLTKILGVFLCVPVFILSGMEHSIADMFYFFAGSAWSLRTVICVAVIILGNGIGGVLIPLLRPGK</sequence>
<dbReference type="Pfam" id="PF01226">
    <property type="entry name" value="Form_Nir_trans"/>
    <property type="match status" value="1"/>
</dbReference>
<dbReference type="InterPro" id="IPR000292">
    <property type="entry name" value="For/NO2_transpt"/>
</dbReference>
<evidence type="ECO:0000256" key="5">
    <source>
        <dbReference type="ARBA" id="ARBA00049660"/>
    </source>
</evidence>
<dbReference type="RefSeq" id="WP_087017236.1">
    <property type="nucleotide sequence ID" value="NZ_CP178353.1"/>
</dbReference>
<feature type="transmembrane region" description="Helical" evidence="6">
    <location>
        <begin position="178"/>
        <end position="203"/>
    </location>
</feature>
<feature type="transmembrane region" description="Helical" evidence="6">
    <location>
        <begin position="146"/>
        <end position="166"/>
    </location>
</feature>
<accession>A0A252F6F9</accession>
<evidence type="ECO:0000313" key="8">
    <source>
        <dbReference type="Proteomes" id="UP000194903"/>
    </source>
</evidence>
<dbReference type="InterPro" id="IPR023271">
    <property type="entry name" value="Aquaporin-like"/>
</dbReference>
<dbReference type="OrthoDB" id="9786493at2"/>
<evidence type="ECO:0000256" key="2">
    <source>
        <dbReference type="ARBA" id="ARBA00022692"/>
    </source>
</evidence>
<feature type="transmembrane region" description="Helical" evidence="6">
    <location>
        <begin position="9"/>
        <end position="28"/>
    </location>
</feature>
<comment type="similarity">
    <text evidence="5">Belongs to the FNT transporter (TC 1.A.16) family.</text>
</comment>
<dbReference type="AlphaFoldDB" id="A0A252F6F9"/>
<evidence type="ECO:0000256" key="1">
    <source>
        <dbReference type="ARBA" id="ARBA00004141"/>
    </source>
</evidence>
<dbReference type="GO" id="GO:0015513">
    <property type="term" value="F:high-affinity secondary active nitrite transmembrane transporter activity"/>
    <property type="evidence" value="ECO:0007669"/>
    <property type="project" value="TreeGrafter"/>
</dbReference>